<feature type="compositionally biased region" description="Low complexity" evidence="5">
    <location>
        <begin position="403"/>
        <end position="421"/>
    </location>
</feature>
<evidence type="ECO:0000313" key="8">
    <source>
        <dbReference type="Proteomes" id="UP000779574"/>
    </source>
</evidence>
<comment type="caution">
    <text evidence="7">The sequence shown here is derived from an EMBL/GenBank/DDBJ whole genome shotgun (WGS) entry which is preliminary data.</text>
</comment>
<sequence length="509" mass="56703">MNITRYRWSDCPHVQHVNDSGQPMGWVEVRDPANSIVDAQPDFDCPACEDPDVIQPGISIMPRVPESTRQSAPAQTTTLNPVVSSFTPSQPMPDTYEPTTSVNDRLAAQQAMVNPYESAVSINDDPAVCQGMFNPYAISDPYASAIPANHSFDAQQAVTPYVSTVLNNDYLAVQQPLDHQYHHQQVYNSAGQVSMPPFYGPTSPMELAGTIPAYGSNHQLATGSIHNSRSPKNTSKPPQHKPGKECPEGHANCHWHYTRWCHDNPATCTFALQAITASFHAHGEWRHAPPGWNEAHNISKRDKRPADAVLAWSRMVDGQSKHERKPAFTVCSPKIYTARIPSTHLLDSQDSRIIMISSTASSKCAHCSTTTNLKCCAKCHNEWYCSRPCQRAHWKVDKKSCTSKDGSTPSSSSTRKPTASKNLSKTIDKPFHKFDAGTWLHDRSEKDVFKLLIDTFRLRCMDEYTFENKITKGTVQAGEPNTKPAFQKFLHLAESKAGVLPFWWSRDKG</sequence>
<dbReference type="AlphaFoldDB" id="A0A9P8J0M3"/>
<feature type="non-terminal residue" evidence="7">
    <location>
        <position position="509"/>
    </location>
</feature>
<keyword evidence="3" id="KW-0862">Zinc</keyword>
<protein>
    <recommendedName>
        <fullName evidence="6">MYND-type domain-containing protein</fullName>
    </recommendedName>
</protein>
<dbReference type="Proteomes" id="UP000779574">
    <property type="component" value="Unassembled WGS sequence"/>
</dbReference>
<evidence type="ECO:0000256" key="2">
    <source>
        <dbReference type="ARBA" id="ARBA00022771"/>
    </source>
</evidence>
<name>A0A9P8J0M3_AURME</name>
<accession>A0A9P8J0M3</accession>
<dbReference type="PROSITE" id="PS50865">
    <property type="entry name" value="ZF_MYND_2"/>
    <property type="match status" value="1"/>
</dbReference>
<dbReference type="EMBL" id="JAHFXF010001194">
    <property type="protein sequence ID" value="KAG9673289.1"/>
    <property type="molecule type" value="Genomic_DNA"/>
</dbReference>
<dbReference type="GO" id="GO:0008270">
    <property type="term" value="F:zinc ion binding"/>
    <property type="evidence" value="ECO:0007669"/>
    <property type="project" value="UniProtKB-KW"/>
</dbReference>
<evidence type="ECO:0000313" key="7">
    <source>
        <dbReference type="EMBL" id="KAG9673289.1"/>
    </source>
</evidence>
<dbReference type="SUPFAM" id="SSF144232">
    <property type="entry name" value="HIT/MYND zinc finger-like"/>
    <property type="match status" value="1"/>
</dbReference>
<evidence type="ECO:0000256" key="1">
    <source>
        <dbReference type="ARBA" id="ARBA00022723"/>
    </source>
</evidence>
<evidence type="ECO:0000259" key="6">
    <source>
        <dbReference type="PROSITE" id="PS50865"/>
    </source>
</evidence>
<gene>
    <name evidence="7" type="ORF">KCU76_g16525</name>
</gene>
<organism evidence="7 8">
    <name type="scientific">Aureobasidium melanogenum</name>
    <name type="common">Aureobasidium pullulans var. melanogenum</name>
    <dbReference type="NCBI Taxonomy" id="46634"/>
    <lineage>
        <taxon>Eukaryota</taxon>
        <taxon>Fungi</taxon>
        <taxon>Dikarya</taxon>
        <taxon>Ascomycota</taxon>
        <taxon>Pezizomycotina</taxon>
        <taxon>Dothideomycetes</taxon>
        <taxon>Dothideomycetidae</taxon>
        <taxon>Dothideales</taxon>
        <taxon>Saccotheciaceae</taxon>
        <taxon>Aureobasidium</taxon>
    </lineage>
</organism>
<dbReference type="Pfam" id="PF01753">
    <property type="entry name" value="zf-MYND"/>
    <property type="match status" value="1"/>
</dbReference>
<evidence type="ECO:0000256" key="3">
    <source>
        <dbReference type="ARBA" id="ARBA00022833"/>
    </source>
</evidence>
<keyword evidence="1" id="KW-0479">Metal-binding</keyword>
<keyword evidence="2 4" id="KW-0863">Zinc-finger</keyword>
<dbReference type="Gene3D" id="6.10.140.2220">
    <property type="match status" value="1"/>
</dbReference>
<dbReference type="OrthoDB" id="3832030at2759"/>
<evidence type="ECO:0000256" key="4">
    <source>
        <dbReference type="PROSITE-ProRule" id="PRU00134"/>
    </source>
</evidence>
<proteinExistence type="predicted"/>
<feature type="region of interest" description="Disordered" evidence="5">
    <location>
        <begin position="218"/>
        <end position="246"/>
    </location>
</feature>
<reference evidence="7" key="1">
    <citation type="journal article" date="2021" name="J Fungi (Basel)">
        <title>Virulence traits and population genomics of the black yeast Aureobasidium melanogenum.</title>
        <authorList>
            <person name="Cernosa A."/>
            <person name="Sun X."/>
            <person name="Gostincar C."/>
            <person name="Fang C."/>
            <person name="Gunde-Cimerman N."/>
            <person name="Song Z."/>
        </authorList>
    </citation>
    <scope>NUCLEOTIDE SEQUENCE</scope>
    <source>
        <strain evidence="7">EXF-9911</strain>
    </source>
</reference>
<feature type="domain" description="MYND-type" evidence="6">
    <location>
        <begin position="364"/>
        <end position="401"/>
    </location>
</feature>
<feature type="region of interest" description="Disordered" evidence="5">
    <location>
        <begin position="400"/>
        <end position="422"/>
    </location>
</feature>
<reference evidence="7" key="2">
    <citation type="submission" date="2021-08" db="EMBL/GenBank/DDBJ databases">
        <authorList>
            <person name="Gostincar C."/>
            <person name="Sun X."/>
            <person name="Song Z."/>
            <person name="Gunde-Cimerman N."/>
        </authorList>
    </citation>
    <scope>NUCLEOTIDE SEQUENCE</scope>
    <source>
        <strain evidence="7">EXF-9911</strain>
    </source>
</reference>
<feature type="compositionally biased region" description="Polar residues" evidence="5">
    <location>
        <begin position="218"/>
        <end position="237"/>
    </location>
</feature>
<dbReference type="InterPro" id="IPR002893">
    <property type="entry name" value="Znf_MYND"/>
</dbReference>
<evidence type="ECO:0000256" key="5">
    <source>
        <dbReference type="SAM" id="MobiDB-lite"/>
    </source>
</evidence>